<dbReference type="KEGG" id="rir:BN877_p0406"/>
<evidence type="ECO:0000256" key="2">
    <source>
        <dbReference type="ARBA" id="ARBA00004429"/>
    </source>
</evidence>
<evidence type="ECO:0000259" key="11">
    <source>
        <dbReference type="PROSITE" id="PS50928"/>
    </source>
</evidence>
<evidence type="ECO:0000256" key="4">
    <source>
        <dbReference type="ARBA" id="ARBA00022448"/>
    </source>
</evidence>
<feature type="transmembrane region" description="Helical" evidence="10">
    <location>
        <begin position="180"/>
        <end position="204"/>
    </location>
</feature>
<comment type="subcellular location">
    <subcellularLocation>
        <location evidence="2">Cell inner membrane</location>
        <topology evidence="2">Multi-pass membrane protein</topology>
    </subcellularLocation>
    <subcellularLocation>
        <location evidence="10">Cell membrane</location>
        <topology evidence="10">Multi-pass membrane protein</topology>
    </subcellularLocation>
</comment>
<dbReference type="EMBL" id="HG518324">
    <property type="protein sequence ID" value="CDI12128.1"/>
    <property type="molecule type" value="Genomic_DNA"/>
</dbReference>
<evidence type="ECO:0000256" key="8">
    <source>
        <dbReference type="ARBA" id="ARBA00022989"/>
    </source>
</evidence>
<evidence type="ECO:0000256" key="10">
    <source>
        <dbReference type="RuleBase" id="RU363032"/>
    </source>
</evidence>
<sequence>MTDFLTTHGGTLFRGFLWTITLVSGGFAIGSVFGALLASMLVSRKKLVGWLARSFVELIRNTPFLIQAMLLFALMGVLRVRLEPVLLGLVAVAIYSAAYMAEIIRGGLNSIPEGQREGARALAIGPFLQFRLIILPQLLPFVLPASVNLLATLCKESAFLAGVSVAELTFSGQVVITQTFLIFEVWAIIGILYLVLVLSIMALAQFLERRMMWVNSAR</sequence>
<geneLocation type="plasmid" evidence="12 13">
    <name>IRBL74_p</name>
</geneLocation>
<protein>
    <submittedName>
        <fullName evidence="12">Glutamine transport system permease protein GlnP</fullName>
    </submittedName>
</protein>
<dbReference type="PATRIC" id="fig|424182.3.peg.5120"/>
<keyword evidence="8 10" id="KW-1133">Transmembrane helix</keyword>
<dbReference type="PROSITE" id="PS50928">
    <property type="entry name" value="ABC_TM1"/>
    <property type="match status" value="1"/>
</dbReference>
<dbReference type="PANTHER" id="PTHR30614">
    <property type="entry name" value="MEMBRANE COMPONENT OF AMINO ACID ABC TRANSPORTER"/>
    <property type="match status" value="1"/>
</dbReference>
<evidence type="ECO:0000313" key="13">
    <source>
        <dbReference type="Proteomes" id="UP000016944"/>
    </source>
</evidence>
<feature type="transmembrane region" description="Helical" evidence="10">
    <location>
        <begin position="84"/>
        <end position="101"/>
    </location>
</feature>
<evidence type="ECO:0000256" key="6">
    <source>
        <dbReference type="ARBA" id="ARBA00022692"/>
    </source>
</evidence>
<keyword evidence="5" id="KW-1003">Cell membrane</keyword>
<dbReference type="PANTHER" id="PTHR30614:SF20">
    <property type="entry name" value="GLUTAMINE TRANSPORT SYSTEM PERMEASE PROTEIN GLNP"/>
    <property type="match status" value="1"/>
</dbReference>
<dbReference type="Pfam" id="PF00528">
    <property type="entry name" value="BPD_transp_1"/>
    <property type="match status" value="1"/>
</dbReference>
<accession>U4Q4E0</accession>
<dbReference type="RefSeq" id="WP_022557427.1">
    <property type="nucleotide sequence ID" value="NC_022536.1"/>
</dbReference>
<feature type="transmembrane region" description="Helical" evidence="10">
    <location>
        <begin position="58"/>
        <end position="78"/>
    </location>
</feature>
<name>U4Q4E0_9HYPH</name>
<evidence type="ECO:0000256" key="7">
    <source>
        <dbReference type="ARBA" id="ARBA00022970"/>
    </source>
</evidence>
<feature type="domain" description="ABC transmembrane type-1" evidence="11">
    <location>
        <begin position="16"/>
        <end position="204"/>
    </location>
</feature>
<dbReference type="GO" id="GO:0043190">
    <property type="term" value="C:ATP-binding cassette (ABC) transporter complex"/>
    <property type="evidence" value="ECO:0007669"/>
    <property type="project" value="InterPro"/>
</dbReference>
<feature type="transmembrane region" description="Helical" evidence="10">
    <location>
        <begin position="15"/>
        <end position="37"/>
    </location>
</feature>
<dbReference type="GO" id="GO:0006865">
    <property type="term" value="P:amino acid transport"/>
    <property type="evidence" value="ECO:0007669"/>
    <property type="project" value="UniProtKB-KW"/>
</dbReference>
<dbReference type="InterPro" id="IPR043429">
    <property type="entry name" value="ArtM/GltK/GlnP/TcyL/YhdX-like"/>
</dbReference>
<evidence type="ECO:0000256" key="1">
    <source>
        <dbReference type="ARBA" id="ARBA00003159"/>
    </source>
</evidence>
<comment type="similarity">
    <text evidence="3">Belongs to the binding-protein-dependent transport system permease family. HisMQ subfamily.</text>
</comment>
<dbReference type="Proteomes" id="UP000016944">
    <property type="component" value="Plasmid IRBL74_p"/>
</dbReference>
<keyword evidence="12" id="KW-0614">Plasmid</keyword>
<dbReference type="GO" id="GO:0022857">
    <property type="term" value="F:transmembrane transporter activity"/>
    <property type="evidence" value="ECO:0007669"/>
    <property type="project" value="InterPro"/>
</dbReference>
<gene>
    <name evidence="12" type="ORF">BN877_p0406</name>
</gene>
<keyword evidence="9 10" id="KW-0472">Membrane</keyword>
<dbReference type="InterPro" id="IPR035906">
    <property type="entry name" value="MetI-like_sf"/>
</dbReference>
<evidence type="ECO:0000256" key="5">
    <source>
        <dbReference type="ARBA" id="ARBA00022475"/>
    </source>
</evidence>
<reference evidence="12 13" key="1">
    <citation type="journal article" date="2013" name="Genome Announc.">
        <title>Complete Genome Sequence of the Sesbania Symbiont and Rice Growth-Promoting Endophyte Rhizobium sp. Strain IRBG74.</title>
        <authorList>
            <person name="Crook M.B."/>
            <person name="Mitra S."/>
            <person name="Ane J.M."/>
            <person name="Sadowsky M.J."/>
            <person name="Gyaneshwar P."/>
        </authorList>
    </citation>
    <scope>NUCLEOTIDE SEQUENCE [LARGE SCALE GENOMIC DNA]</scope>
    <source>
        <strain evidence="12 13">IRBG74</strain>
        <plasmid evidence="13">IRBL74_p</plasmid>
    </source>
</reference>
<keyword evidence="6 10" id="KW-0812">Transmembrane</keyword>
<dbReference type="InterPro" id="IPR000515">
    <property type="entry name" value="MetI-like"/>
</dbReference>
<keyword evidence="7" id="KW-0029">Amino-acid transport</keyword>
<comment type="function">
    <text evidence="1">Part of the binding-protein-dependent transport system for glutamine; probably responsible for the translocation of the substrate across the membrane.</text>
</comment>
<evidence type="ECO:0000256" key="9">
    <source>
        <dbReference type="ARBA" id="ARBA00023136"/>
    </source>
</evidence>
<dbReference type="CDD" id="cd06261">
    <property type="entry name" value="TM_PBP2"/>
    <property type="match status" value="1"/>
</dbReference>
<dbReference type="InterPro" id="IPR010065">
    <property type="entry name" value="AA_ABC_transptr_permease_3TM"/>
</dbReference>
<dbReference type="HOGENOM" id="CLU_019602_1_1_5"/>
<proteinExistence type="inferred from homology"/>
<dbReference type="NCBIfam" id="TIGR01726">
    <property type="entry name" value="HEQRo_perm_3TM"/>
    <property type="match status" value="1"/>
</dbReference>
<evidence type="ECO:0000256" key="3">
    <source>
        <dbReference type="ARBA" id="ARBA00010072"/>
    </source>
</evidence>
<dbReference type="Gene3D" id="1.10.3720.10">
    <property type="entry name" value="MetI-like"/>
    <property type="match status" value="1"/>
</dbReference>
<dbReference type="SUPFAM" id="SSF161098">
    <property type="entry name" value="MetI-like"/>
    <property type="match status" value="1"/>
</dbReference>
<evidence type="ECO:0000313" key="12">
    <source>
        <dbReference type="EMBL" id="CDI12128.1"/>
    </source>
</evidence>
<keyword evidence="4 10" id="KW-0813">Transport</keyword>
<dbReference type="AlphaFoldDB" id="U4Q4E0"/>
<organism evidence="12 13">
    <name type="scientific">Agrobacterium pusense</name>
    <dbReference type="NCBI Taxonomy" id="648995"/>
    <lineage>
        <taxon>Bacteria</taxon>
        <taxon>Pseudomonadati</taxon>
        <taxon>Pseudomonadota</taxon>
        <taxon>Alphaproteobacteria</taxon>
        <taxon>Hyphomicrobiales</taxon>
        <taxon>Rhizobiaceae</taxon>
        <taxon>Rhizobium/Agrobacterium group</taxon>
        <taxon>Agrobacterium</taxon>
    </lineage>
</organism>
<feature type="transmembrane region" description="Helical" evidence="10">
    <location>
        <begin position="121"/>
        <end position="143"/>
    </location>
</feature>